<comment type="caution">
    <text evidence="2">The sequence shown here is derived from an EMBL/GenBank/DDBJ whole genome shotgun (WGS) entry which is preliminary data.</text>
</comment>
<organism evidence="2 3">
    <name type="scientific">Dietzia cinnamea</name>
    <dbReference type="NCBI Taxonomy" id="321318"/>
    <lineage>
        <taxon>Bacteria</taxon>
        <taxon>Bacillati</taxon>
        <taxon>Actinomycetota</taxon>
        <taxon>Actinomycetes</taxon>
        <taxon>Mycobacteriales</taxon>
        <taxon>Dietziaceae</taxon>
        <taxon>Dietzia</taxon>
    </lineage>
</organism>
<gene>
    <name evidence="2" type="ORF">EDD19_103193</name>
</gene>
<feature type="compositionally biased region" description="Basic and acidic residues" evidence="1">
    <location>
        <begin position="123"/>
        <end position="134"/>
    </location>
</feature>
<evidence type="ECO:0000313" key="3">
    <source>
        <dbReference type="Proteomes" id="UP000295805"/>
    </source>
</evidence>
<sequence>MTPLHDYVTGLGATIRPHPATEPAPGSAGFVVVAPGATWHDIDTLAGAPPRTDTTAVVLVAPGLARAGFVPNVAATASVIAPAVPAAALLDAVVACMEGAEDWRVRARSVTGAGGRDPSGVGDRVRRADGRTGDGDDDEDLTLDLLGEYRLGGTGLALSTLARARTAGGVTVLHQTHVTTLADQIHHHRSGLDAAAFA</sequence>
<proteinExistence type="predicted"/>
<evidence type="ECO:0000256" key="1">
    <source>
        <dbReference type="SAM" id="MobiDB-lite"/>
    </source>
</evidence>
<reference evidence="2 3" key="1">
    <citation type="submission" date="2019-03" db="EMBL/GenBank/DDBJ databases">
        <title>Root nodule microbial communities of legume samples collected from USA, Mexico and Botswana.</title>
        <authorList>
            <person name="Hirsch A."/>
        </authorList>
    </citation>
    <scope>NUCLEOTIDE SEQUENCE [LARGE SCALE GENOMIC DNA]</scope>
    <source>
        <strain evidence="2 3">55</strain>
    </source>
</reference>
<dbReference type="GeneID" id="89532045"/>
<accession>A0A4R3ZY89</accession>
<protein>
    <submittedName>
        <fullName evidence="2">Uncharacterized protein</fullName>
    </submittedName>
</protein>
<dbReference type="Proteomes" id="UP000295805">
    <property type="component" value="Unassembled WGS sequence"/>
</dbReference>
<dbReference type="RefSeq" id="WP_131885168.1">
    <property type="nucleotide sequence ID" value="NZ_CP143053.1"/>
</dbReference>
<dbReference type="EMBL" id="SMCX01000003">
    <property type="protein sequence ID" value="TCW25845.1"/>
    <property type="molecule type" value="Genomic_DNA"/>
</dbReference>
<feature type="region of interest" description="Disordered" evidence="1">
    <location>
        <begin position="110"/>
        <end position="139"/>
    </location>
</feature>
<evidence type="ECO:0000313" key="2">
    <source>
        <dbReference type="EMBL" id="TCW25845.1"/>
    </source>
</evidence>
<name>A0A4R3ZY89_9ACTN</name>
<dbReference type="AlphaFoldDB" id="A0A4R3ZY89"/>